<dbReference type="CDD" id="cd00118">
    <property type="entry name" value="LysM"/>
    <property type="match status" value="1"/>
</dbReference>
<comment type="caution">
    <text evidence="3">The sequence shown here is derived from an EMBL/GenBank/DDBJ whole genome shotgun (WGS) entry which is preliminary data.</text>
</comment>
<reference evidence="3" key="2">
    <citation type="submission" date="2020-09" db="EMBL/GenBank/DDBJ databases">
        <authorList>
            <person name="Sun Q."/>
            <person name="Ohkuma M."/>
        </authorList>
    </citation>
    <scope>NUCLEOTIDE SEQUENCE</scope>
    <source>
        <strain evidence="3">JCM 4633</strain>
    </source>
</reference>
<dbReference type="SUPFAM" id="SSF54106">
    <property type="entry name" value="LysM domain"/>
    <property type="match status" value="1"/>
</dbReference>
<sequence length="235" mass="24506">MAVLPLGGSPVRACLVIYDPPAGTGSTPGPERARVKLHFNPDRLSVGKQARWDRSRAPSNEAAARPQFIGAEPRTMTLEVFLDAPGSGAGVQGEVETLLGCCAPTSQSAAAKPASAPWVRLEWGRSRTTAFPAVVTQVNAVYTRFGTDGTPLRAECSLTLEEVGGSTPRQNPSSGADGPVGTHTVVAGDTLPGIAWRAYGDAASWRAIARANGIDDPEAVRPGSELLLPVLEDGR</sequence>
<proteinExistence type="predicted"/>
<gene>
    <name evidence="3" type="ORF">GCM10010507_11330</name>
</gene>
<dbReference type="InterPro" id="IPR036779">
    <property type="entry name" value="LysM_dom_sf"/>
</dbReference>
<dbReference type="SMART" id="SM00257">
    <property type="entry name" value="LysM"/>
    <property type="match status" value="1"/>
</dbReference>
<organism evidence="3 4">
    <name type="scientific">Streptomyces cinnamoneus</name>
    <name type="common">Streptoverticillium cinnamoneum</name>
    <dbReference type="NCBI Taxonomy" id="53446"/>
    <lineage>
        <taxon>Bacteria</taxon>
        <taxon>Bacillati</taxon>
        <taxon>Actinomycetota</taxon>
        <taxon>Actinomycetes</taxon>
        <taxon>Kitasatosporales</taxon>
        <taxon>Streptomycetaceae</taxon>
        <taxon>Streptomyces</taxon>
        <taxon>Streptomyces cinnamoneus group</taxon>
    </lineage>
</organism>
<dbReference type="EMBL" id="BMVB01000003">
    <property type="protein sequence ID" value="GHC39318.1"/>
    <property type="molecule type" value="Genomic_DNA"/>
</dbReference>
<dbReference type="RefSeq" id="WP_190108512.1">
    <property type="nucleotide sequence ID" value="NZ_BMVB01000003.1"/>
</dbReference>
<evidence type="ECO:0000313" key="4">
    <source>
        <dbReference type="Proteomes" id="UP000646244"/>
    </source>
</evidence>
<protein>
    <submittedName>
        <fullName evidence="3">Peptidase M23</fullName>
    </submittedName>
</protein>
<dbReference type="AlphaFoldDB" id="A0A918TCW9"/>
<dbReference type="Pfam" id="PF19266">
    <property type="entry name" value="CIS_tube"/>
    <property type="match status" value="1"/>
</dbReference>
<dbReference type="InterPro" id="IPR018392">
    <property type="entry name" value="LysM"/>
</dbReference>
<dbReference type="PROSITE" id="PS51782">
    <property type="entry name" value="LYSM"/>
    <property type="match status" value="1"/>
</dbReference>
<dbReference type="InterPro" id="IPR045361">
    <property type="entry name" value="CIS_tube_prot_N"/>
</dbReference>
<reference evidence="3" key="1">
    <citation type="journal article" date="2014" name="Int. J. Syst. Evol. Microbiol.">
        <title>Complete genome sequence of Corynebacterium casei LMG S-19264T (=DSM 44701T), isolated from a smear-ripened cheese.</title>
        <authorList>
            <consortium name="US DOE Joint Genome Institute (JGI-PGF)"/>
            <person name="Walter F."/>
            <person name="Albersmeier A."/>
            <person name="Kalinowski J."/>
            <person name="Ruckert C."/>
        </authorList>
    </citation>
    <scope>NUCLEOTIDE SEQUENCE</scope>
    <source>
        <strain evidence="3">JCM 4633</strain>
    </source>
</reference>
<dbReference type="Pfam" id="PF01476">
    <property type="entry name" value="LysM"/>
    <property type="match status" value="1"/>
</dbReference>
<dbReference type="Proteomes" id="UP000646244">
    <property type="component" value="Unassembled WGS sequence"/>
</dbReference>
<evidence type="ECO:0000313" key="3">
    <source>
        <dbReference type="EMBL" id="GHC39318.1"/>
    </source>
</evidence>
<feature type="domain" description="LysM" evidence="2">
    <location>
        <begin position="181"/>
        <end position="228"/>
    </location>
</feature>
<name>A0A918TCW9_STRCJ</name>
<feature type="region of interest" description="Disordered" evidence="1">
    <location>
        <begin position="163"/>
        <end position="183"/>
    </location>
</feature>
<evidence type="ECO:0000256" key="1">
    <source>
        <dbReference type="SAM" id="MobiDB-lite"/>
    </source>
</evidence>
<dbReference type="Gene3D" id="3.10.350.10">
    <property type="entry name" value="LysM domain"/>
    <property type="match status" value="1"/>
</dbReference>
<evidence type="ECO:0000259" key="2">
    <source>
        <dbReference type="PROSITE" id="PS51782"/>
    </source>
</evidence>
<accession>A0A918TCW9</accession>